<dbReference type="RefSeq" id="WP_214623136.1">
    <property type="nucleotide sequence ID" value="NZ_JAHGAW010000006.1"/>
</dbReference>
<evidence type="ECO:0000256" key="1">
    <source>
        <dbReference type="ARBA" id="ARBA00004571"/>
    </source>
</evidence>
<dbReference type="InterPro" id="IPR039426">
    <property type="entry name" value="TonB-dep_rcpt-like"/>
</dbReference>
<reference evidence="13" key="1">
    <citation type="submission" date="2021-05" db="EMBL/GenBank/DDBJ databases">
        <title>Genome of Sphingobium sp. strain.</title>
        <authorList>
            <person name="Fan R."/>
        </authorList>
    </citation>
    <scope>NUCLEOTIDE SEQUENCE</scope>
    <source>
        <strain evidence="13">H33</strain>
    </source>
</reference>
<evidence type="ECO:0000313" key="14">
    <source>
        <dbReference type="Proteomes" id="UP001138757"/>
    </source>
</evidence>
<keyword evidence="13" id="KW-0675">Receptor</keyword>
<evidence type="ECO:0000256" key="5">
    <source>
        <dbReference type="ARBA" id="ARBA00023077"/>
    </source>
</evidence>
<feature type="domain" description="TonB-dependent receptor plug" evidence="12">
    <location>
        <begin position="65"/>
        <end position="183"/>
    </location>
</feature>
<feature type="chain" id="PRO_5040798537" evidence="10">
    <location>
        <begin position="32"/>
        <end position="958"/>
    </location>
</feature>
<dbReference type="Pfam" id="PF07715">
    <property type="entry name" value="Plug"/>
    <property type="match status" value="1"/>
</dbReference>
<keyword evidence="5 9" id="KW-0798">TonB box</keyword>
<dbReference type="GO" id="GO:0009279">
    <property type="term" value="C:cell outer membrane"/>
    <property type="evidence" value="ECO:0007669"/>
    <property type="project" value="UniProtKB-SubCell"/>
</dbReference>
<evidence type="ECO:0000259" key="12">
    <source>
        <dbReference type="Pfam" id="PF07715"/>
    </source>
</evidence>
<keyword evidence="14" id="KW-1185">Reference proteome</keyword>
<keyword evidence="2 8" id="KW-0813">Transport</keyword>
<dbReference type="Gene3D" id="2.170.130.10">
    <property type="entry name" value="TonB-dependent receptor, plug domain"/>
    <property type="match status" value="1"/>
</dbReference>
<dbReference type="PROSITE" id="PS52016">
    <property type="entry name" value="TONB_DEPENDENT_REC_3"/>
    <property type="match status" value="1"/>
</dbReference>
<comment type="similarity">
    <text evidence="8 9">Belongs to the TonB-dependent receptor family.</text>
</comment>
<sequence>MARIVRLRTRGLLMITTAIGAVGLTVGPAQAQALAEPQDAPSAAEGASDQDIVVTASRTAQNGLQAPTPTQVIGADVIAKQAVTTVMEVLNQNPAFKATRSPGANATNTSSPAQATADLRALGGQRTLVLVNGSRVVPFAPASNLGVPTTTDLNLFPTLMIERVDVVTGGASALYGSDAVSGVVNLLMRKQYDGIQVTAQAGISSRGDYRTLRGGFIGGHDFDDDRGHIVLSADYSDNNGVGDIYRRGWGRDEWMIVSNGQRTTPNTPGFGQPAFILAKNVHNSLGAGGVITSVIPGLTNMTFNNNGTLRPFQKGSIFGGSTMIGGEGRSIITDTALVPDVTRFTAYGSLHYELSDAVTAYVEGGYSWSEGFLDGVAIRLTSQAIRRDNAFLPPAVLALLPATTQSFNISKIAHDVGINHYDVTNKTPHGVVGFEAALGGAWKLDAHLSYGENHYASRTSENPVTAKLAFAIDAVKDANGNIVCRGVRDGVAAAAGCQPLNLFGEGNTSAAARAYIWGNGLSEVKYTQVSAAANIVGQPFSTWAGPVAVAFGGEYRRETEALTADAVGAANGFLTAGNAVPYSGAFDVKEGYAEVTVPLAADTPGLETLDVNGAFRYADYSTAGGQTAWKLGAVWEPIKGLNFRVARSRDIRAPAINELYSPGSNVTNNVTLVVDGVTKNASIPQNTSLGNPNVGPEFADTWTAGFAYTGSGALRGVGLSVDYYNIKIKDAITNLSTTNIAALCGAGETQFCNYFTYGPDTSTPNPNDRIHTGLVAGALNVGAFTQEGIDMTLSYRTTAPFLGEDGRFTTTASGTYVLHALVDSGTGAAPIDRVGENGWANLGAIPHFRSTMTNTFGAKQWELSLQTIFISGGVQDVTYNTSPTTTINDNKVPRVVYFNLTGKLMVGDARKFELFWAVNNVLDKDPPPTPYIILNGPVNGQYYDKVGRNFMVGARVKF</sequence>
<keyword evidence="10" id="KW-0732">Signal</keyword>
<dbReference type="InterPro" id="IPR000531">
    <property type="entry name" value="Beta-barrel_TonB"/>
</dbReference>
<dbReference type="InterPro" id="IPR037066">
    <property type="entry name" value="Plug_dom_sf"/>
</dbReference>
<keyword evidence="4 8" id="KW-0812">Transmembrane</keyword>
<dbReference type="Proteomes" id="UP001138757">
    <property type="component" value="Unassembled WGS sequence"/>
</dbReference>
<evidence type="ECO:0000256" key="8">
    <source>
        <dbReference type="PROSITE-ProRule" id="PRU01360"/>
    </source>
</evidence>
<protein>
    <submittedName>
        <fullName evidence="13">TonB-dependent receptor</fullName>
    </submittedName>
</protein>
<gene>
    <name evidence="13" type="ORF">KK488_10150</name>
</gene>
<dbReference type="Pfam" id="PF00593">
    <property type="entry name" value="TonB_dep_Rec_b-barrel"/>
    <property type="match status" value="1"/>
</dbReference>
<evidence type="ECO:0000256" key="10">
    <source>
        <dbReference type="SAM" id="SignalP"/>
    </source>
</evidence>
<dbReference type="EMBL" id="JAHGAW010000006">
    <property type="protein sequence ID" value="MBT2187305.1"/>
    <property type="molecule type" value="Genomic_DNA"/>
</dbReference>
<dbReference type="PANTHER" id="PTHR47234:SF2">
    <property type="entry name" value="TONB-DEPENDENT RECEPTOR"/>
    <property type="match status" value="1"/>
</dbReference>
<evidence type="ECO:0000256" key="6">
    <source>
        <dbReference type="ARBA" id="ARBA00023136"/>
    </source>
</evidence>
<comment type="caution">
    <text evidence="13">The sequence shown here is derived from an EMBL/GenBank/DDBJ whole genome shotgun (WGS) entry which is preliminary data.</text>
</comment>
<evidence type="ECO:0000256" key="4">
    <source>
        <dbReference type="ARBA" id="ARBA00022692"/>
    </source>
</evidence>
<evidence type="ECO:0000256" key="7">
    <source>
        <dbReference type="ARBA" id="ARBA00023237"/>
    </source>
</evidence>
<accession>A0A9X1IRL3</accession>
<evidence type="ECO:0000256" key="3">
    <source>
        <dbReference type="ARBA" id="ARBA00022452"/>
    </source>
</evidence>
<keyword evidence="6 8" id="KW-0472">Membrane</keyword>
<keyword evidence="3 8" id="KW-1134">Transmembrane beta strand</keyword>
<keyword evidence="7 8" id="KW-0998">Cell outer membrane</keyword>
<dbReference type="PANTHER" id="PTHR47234">
    <property type="match status" value="1"/>
</dbReference>
<evidence type="ECO:0000259" key="11">
    <source>
        <dbReference type="Pfam" id="PF00593"/>
    </source>
</evidence>
<feature type="signal peptide" evidence="10">
    <location>
        <begin position="1"/>
        <end position="31"/>
    </location>
</feature>
<dbReference type="InterPro" id="IPR036942">
    <property type="entry name" value="Beta-barrel_TonB_sf"/>
</dbReference>
<dbReference type="SUPFAM" id="SSF56935">
    <property type="entry name" value="Porins"/>
    <property type="match status" value="1"/>
</dbReference>
<dbReference type="AlphaFoldDB" id="A0A9X1IRL3"/>
<evidence type="ECO:0000256" key="2">
    <source>
        <dbReference type="ARBA" id="ARBA00022448"/>
    </source>
</evidence>
<feature type="domain" description="TonB-dependent receptor-like beta-barrel" evidence="11">
    <location>
        <begin position="433"/>
        <end position="921"/>
    </location>
</feature>
<organism evidence="13 14">
    <name type="scientific">Sphingobium nicotianae</name>
    <dbReference type="NCBI Taxonomy" id="2782607"/>
    <lineage>
        <taxon>Bacteria</taxon>
        <taxon>Pseudomonadati</taxon>
        <taxon>Pseudomonadota</taxon>
        <taxon>Alphaproteobacteria</taxon>
        <taxon>Sphingomonadales</taxon>
        <taxon>Sphingomonadaceae</taxon>
        <taxon>Sphingobium</taxon>
    </lineage>
</organism>
<comment type="subcellular location">
    <subcellularLocation>
        <location evidence="1 8">Cell outer membrane</location>
        <topology evidence="1 8">Multi-pass membrane protein</topology>
    </subcellularLocation>
</comment>
<proteinExistence type="inferred from homology"/>
<dbReference type="Gene3D" id="2.40.170.20">
    <property type="entry name" value="TonB-dependent receptor, beta-barrel domain"/>
    <property type="match status" value="1"/>
</dbReference>
<dbReference type="InterPro" id="IPR012910">
    <property type="entry name" value="Plug_dom"/>
</dbReference>
<evidence type="ECO:0000313" key="13">
    <source>
        <dbReference type="EMBL" id="MBT2187305.1"/>
    </source>
</evidence>
<name>A0A9X1IRL3_9SPHN</name>
<evidence type="ECO:0000256" key="9">
    <source>
        <dbReference type="RuleBase" id="RU003357"/>
    </source>
</evidence>